<evidence type="ECO:0000256" key="1">
    <source>
        <dbReference type="SAM" id="MobiDB-lite"/>
    </source>
</evidence>
<evidence type="ECO:0008006" key="5">
    <source>
        <dbReference type="Google" id="ProtNLM"/>
    </source>
</evidence>
<dbReference type="AlphaFoldDB" id="Q2CAJ7"/>
<feature type="signal peptide" evidence="2">
    <location>
        <begin position="1"/>
        <end position="19"/>
    </location>
</feature>
<dbReference type="HOGENOM" id="CLU_148648_0_0_5"/>
<feature type="region of interest" description="Disordered" evidence="1">
    <location>
        <begin position="110"/>
        <end position="132"/>
    </location>
</feature>
<dbReference type="RefSeq" id="WP_007254218.1">
    <property type="nucleotide sequence ID" value="NZ_CH724107.1"/>
</dbReference>
<dbReference type="Proteomes" id="UP000003635">
    <property type="component" value="Unassembled WGS sequence"/>
</dbReference>
<gene>
    <name evidence="3" type="ORF">OG2516_03443</name>
</gene>
<evidence type="ECO:0000313" key="4">
    <source>
        <dbReference type="Proteomes" id="UP000003635"/>
    </source>
</evidence>
<comment type="caution">
    <text evidence="3">The sequence shown here is derived from an EMBL/GenBank/DDBJ whole genome shotgun (WGS) entry which is preliminary data.</text>
</comment>
<dbReference type="OrthoDB" id="7308154at2"/>
<dbReference type="eggNOG" id="ENOG5032Z1N">
    <property type="taxonomic scope" value="Bacteria"/>
</dbReference>
<keyword evidence="2" id="KW-0732">Signal</keyword>
<proteinExistence type="predicted"/>
<organism evidence="3 4">
    <name type="scientific">Oceanicola granulosus (strain ATCC BAA-861 / DSM 15982 / KCTC 12143 / HTCC2516)</name>
    <dbReference type="NCBI Taxonomy" id="314256"/>
    <lineage>
        <taxon>Bacteria</taxon>
        <taxon>Pseudomonadati</taxon>
        <taxon>Pseudomonadota</taxon>
        <taxon>Alphaproteobacteria</taxon>
        <taxon>Rhodobacterales</taxon>
        <taxon>Roseobacteraceae</taxon>
        <taxon>Oceanicola</taxon>
    </lineage>
</organism>
<sequence>MKRLILSAALSLALLPAHAQQDDPPANEPVEDGLNLMEEGAKLLFRGLLNELEPALDDLEGLSEEMRDGLRLFADEMGPAIVEMMRLIDEITYYERPEILPNGDIIIRRRPDAPPWEAPDDAEYGPDGAIEL</sequence>
<keyword evidence="4" id="KW-1185">Reference proteome</keyword>
<dbReference type="EMBL" id="AAOT01000052">
    <property type="protein sequence ID" value="EAR49677.1"/>
    <property type="molecule type" value="Genomic_DNA"/>
</dbReference>
<accession>Q2CAJ7</accession>
<protein>
    <recommendedName>
        <fullName evidence="5">AAA+ family ATPase</fullName>
    </recommendedName>
</protein>
<evidence type="ECO:0000256" key="2">
    <source>
        <dbReference type="SAM" id="SignalP"/>
    </source>
</evidence>
<name>Q2CAJ7_OCEGH</name>
<feature type="chain" id="PRO_5004207137" description="AAA+ family ATPase" evidence="2">
    <location>
        <begin position="20"/>
        <end position="132"/>
    </location>
</feature>
<reference evidence="3 4" key="1">
    <citation type="journal article" date="2010" name="J. Bacteriol.">
        <title>Genome sequences of Oceanicola granulosus HTCC2516(T) and Oceanicola batsensis HTCC2597(TDelta).</title>
        <authorList>
            <person name="Thrash J.C."/>
            <person name="Cho J.C."/>
            <person name="Vergin K.L."/>
            <person name="Giovannoni S.J."/>
        </authorList>
    </citation>
    <scope>NUCLEOTIDE SEQUENCE [LARGE SCALE GENOMIC DNA]</scope>
    <source>
        <strain evidence="4">ATCC BAA-861 / DSM 15982 / KCTC 12143 / HTCC2516</strain>
    </source>
</reference>
<dbReference type="STRING" id="314256.OG2516_03443"/>
<evidence type="ECO:0000313" key="3">
    <source>
        <dbReference type="EMBL" id="EAR49677.1"/>
    </source>
</evidence>